<dbReference type="CDD" id="cd06261">
    <property type="entry name" value="TM_PBP2"/>
    <property type="match status" value="1"/>
</dbReference>
<dbReference type="PANTHER" id="PTHR30193">
    <property type="entry name" value="ABC TRANSPORTER PERMEASE PROTEIN"/>
    <property type="match status" value="1"/>
</dbReference>
<keyword evidence="3" id="KW-1003">Cell membrane</keyword>
<dbReference type="InterPro" id="IPR000515">
    <property type="entry name" value="MetI-like"/>
</dbReference>
<feature type="transmembrane region" description="Helical" evidence="7">
    <location>
        <begin position="128"/>
        <end position="148"/>
    </location>
</feature>
<keyword evidence="5 7" id="KW-1133">Transmembrane helix</keyword>
<keyword evidence="2 7" id="KW-0813">Transport</keyword>
<accession>A0ABT7LBB6</accession>
<evidence type="ECO:0000256" key="2">
    <source>
        <dbReference type="ARBA" id="ARBA00022448"/>
    </source>
</evidence>
<evidence type="ECO:0000313" key="10">
    <source>
        <dbReference type="Proteomes" id="UP001235343"/>
    </source>
</evidence>
<dbReference type="PANTHER" id="PTHR30193:SF37">
    <property type="entry name" value="INNER MEMBRANE ABC TRANSPORTER PERMEASE PROTEIN YCJO"/>
    <property type="match status" value="1"/>
</dbReference>
<dbReference type="Proteomes" id="UP001235343">
    <property type="component" value="Unassembled WGS sequence"/>
</dbReference>
<gene>
    <name evidence="9" type="ORF">QQS35_22240</name>
</gene>
<evidence type="ECO:0000256" key="4">
    <source>
        <dbReference type="ARBA" id="ARBA00022692"/>
    </source>
</evidence>
<dbReference type="PROSITE" id="PS50928">
    <property type="entry name" value="ABC_TM1"/>
    <property type="match status" value="1"/>
</dbReference>
<reference evidence="9 10" key="1">
    <citation type="submission" date="2023-06" db="EMBL/GenBank/DDBJ databases">
        <title>Aquibacillus rhizosphaerae LR5S19.</title>
        <authorList>
            <person name="Sun J.-Q."/>
        </authorList>
    </citation>
    <scope>NUCLEOTIDE SEQUENCE [LARGE SCALE GENOMIC DNA]</scope>
    <source>
        <strain evidence="9 10">LR5S19</strain>
    </source>
</reference>
<keyword evidence="4 7" id="KW-0812">Transmembrane</keyword>
<comment type="similarity">
    <text evidence="7">Belongs to the binding-protein-dependent transport system permease family.</text>
</comment>
<evidence type="ECO:0000256" key="7">
    <source>
        <dbReference type="RuleBase" id="RU363032"/>
    </source>
</evidence>
<feature type="transmembrane region" description="Helical" evidence="7">
    <location>
        <begin position="283"/>
        <end position="306"/>
    </location>
</feature>
<evidence type="ECO:0000256" key="1">
    <source>
        <dbReference type="ARBA" id="ARBA00004651"/>
    </source>
</evidence>
<dbReference type="RefSeq" id="WP_285934460.1">
    <property type="nucleotide sequence ID" value="NZ_JASTZU010000063.1"/>
</dbReference>
<feature type="transmembrane region" description="Helical" evidence="7">
    <location>
        <begin position="237"/>
        <end position="263"/>
    </location>
</feature>
<evidence type="ECO:0000313" key="9">
    <source>
        <dbReference type="EMBL" id="MDL4843163.1"/>
    </source>
</evidence>
<evidence type="ECO:0000256" key="6">
    <source>
        <dbReference type="ARBA" id="ARBA00023136"/>
    </source>
</evidence>
<evidence type="ECO:0000256" key="5">
    <source>
        <dbReference type="ARBA" id="ARBA00022989"/>
    </source>
</evidence>
<keyword evidence="6 7" id="KW-0472">Membrane</keyword>
<keyword evidence="10" id="KW-1185">Reference proteome</keyword>
<name>A0ABT7LBB6_9BACI</name>
<dbReference type="InterPro" id="IPR035906">
    <property type="entry name" value="MetI-like_sf"/>
</dbReference>
<protein>
    <submittedName>
        <fullName evidence="9">Sugar ABC transporter permease</fullName>
    </submittedName>
</protein>
<dbReference type="InterPro" id="IPR051393">
    <property type="entry name" value="ABC_transporter_permease"/>
</dbReference>
<dbReference type="Pfam" id="PF00528">
    <property type="entry name" value="BPD_transp_1"/>
    <property type="match status" value="1"/>
</dbReference>
<proteinExistence type="inferred from homology"/>
<evidence type="ECO:0000259" key="8">
    <source>
        <dbReference type="PROSITE" id="PS50928"/>
    </source>
</evidence>
<feature type="domain" description="ABC transmembrane type-1" evidence="8">
    <location>
        <begin position="91"/>
        <end position="304"/>
    </location>
</feature>
<feature type="transmembrane region" description="Helical" evidence="7">
    <location>
        <begin position="97"/>
        <end position="116"/>
    </location>
</feature>
<organism evidence="9 10">
    <name type="scientific">Aquibacillus rhizosphaerae</name>
    <dbReference type="NCBI Taxonomy" id="3051431"/>
    <lineage>
        <taxon>Bacteria</taxon>
        <taxon>Bacillati</taxon>
        <taxon>Bacillota</taxon>
        <taxon>Bacilli</taxon>
        <taxon>Bacillales</taxon>
        <taxon>Bacillaceae</taxon>
        <taxon>Aquibacillus</taxon>
    </lineage>
</organism>
<dbReference type="EMBL" id="JASTZU010000063">
    <property type="protein sequence ID" value="MDL4843163.1"/>
    <property type="molecule type" value="Genomic_DNA"/>
</dbReference>
<dbReference type="Gene3D" id="1.10.3720.10">
    <property type="entry name" value="MetI-like"/>
    <property type="match status" value="1"/>
</dbReference>
<comment type="subcellular location">
    <subcellularLocation>
        <location evidence="1 7">Cell membrane</location>
        <topology evidence="1 7">Multi-pass membrane protein</topology>
    </subcellularLocation>
</comment>
<feature type="transmembrane region" description="Helical" evidence="7">
    <location>
        <begin position="177"/>
        <end position="200"/>
    </location>
</feature>
<feature type="transmembrane region" description="Helical" evidence="7">
    <location>
        <begin position="30"/>
        <end position="60"/>
    </location>
</feature>
<evidence type="ECO:0000256" key="3">
    <source>
        <dbReference type="ARBA" id="ARBA00022475"/>
    </source>
</evidence>
<sequence length="314" mass="35306">MKENVEVGSGLKRLPKAKFKKTKIERNENIAGALFVSPMLLGVSVIVLFPIIATFILSFADWKFVQGLDQLQWVGFQNFKELLGDDIFVKSLINNGIFILTVPLTMAFSIFLAIIIDKHVYMKDYFKVAFFMPYISNVVAIAIVWQVLFHPSAGPINQVLMSIGIDNPPTWIADPNFALISVMLIHIWISIGFNLIIYIAGLQSIPKELYEAAEMDGANAWYKFRNITLPLISPTSFFLLVTGIIATFKVFDLIAVLTAGGPLHSTSMLVWHLYETAFINLEIGYASAIAVILFLFVFLITALQWLGQKKWVNY</sequence>
<dbReference type="SUPFAM" id="SSF161098">
    <property type="entry name" value="MetI-like"/>
    <property type="match status" value="1"/>
</dbReference>
<comment type="caution">
    <text evidence="9">The sequence shown here is derived from an EMBL/GenBank/DDBJ whole genome shotgun (WGS) entry which is preliminary data.</text>
</comment>